<proteinExistence type="inferred from homology"/>
<evidence type="ECO:0000256" key="3">
    <source>
        <dbReference type="SAM" id="Phobius"/>
    </source>
</evidence>
<dbReference type="GO" id="GO:0016020">
    <property type="term" value="C:membrane"/>
    <property type="evidence" value="ECO:0007669"/>
    <property type="project" value="InterPro"/>
</dbReference>
<comment type="similarity">
    <text evidence="2">Belongs to the CDP-alcohol phosphatidyltransferase class-I family.</text>
</comment>
<evidence type="ECO:0000256" key="1">
    <source>
        <dbReference type="ARBA" id="ARBA00022679"/>
    </source>
</evidence>
<dbReference type="GO" id="GO:0016780">
    <property type="term" value="F:phosphotransferase activity, for other substituted phosphate groups"/>
    <property type="evidence" value="ECO:0007669"/>
    <property type="project" value="InterPro"/>
</dbReference>
<dbReference type="InterPro" id="IPR000462">
    <property type="entry name" value="CDP-OH_P_trans"/>
</dbReference>
<keyword evidence="3" id="KW-0812">Transmembrane</keyword>
<gene>
    <name evidence="4" type="ORF">PP769_00240</name>
</gene>
<dbReference type="Pfam" id="PF01066">
    <property type="entry name" value="CDP-OH_P_transf"/>
    <property type="match status" value="1"/>
</dbReference>
<organism evidence="4 5">
    <name type="scientific">Candidatus Nitrospira allomarina</name>
    <dbReference type="NCBI Taxonomy" id="3020900"/>
    <lineage>
        <taxon>Bacteria</taxon>
        <taxon>Pseudomonadati</taxon>
        <taxon>Nitrospirota</taxon>
        <taxon>Nitrospiria</taxon>
        <taxon>Nitrospirales</taxon>
        <taxon>Nitrospiraceae</taxon>
        <taxon>Nitrospira</taxon>
    </lineage>
</organism>
<dbReference type="InterPro" id="IPR043130">
    <property type="entry name" value="CDP-OH_PTrfase_TM_dom"/>
</dbReference>
<accession>A0AA96GAZ6</accession>
<keyword evidence="1 2" id="KW-0808">Transferase</keyword>
<feature type="transmembrane region" description="Helical" evidence="3">
    <location>
        <begin position="256"/>
        <end position="288"/>
    </location>
</feature>
<dbReference type="InterPro" id="IPR048254">
    <property type="entry name" value="CDP_ALCOHOL_P_TRANSF_CS"/>
</dbReference>
<feature type="transmembrane region" description="Helical" evidence="3">
    <location>
        <begin position="194"/>
        <end position="219"/>
    </location>
</feature>
<dbReference type="EMBL" id="CP116967">
    <property type="protein sequence ID" value="WNM58221.1"/>
    <property type="molecule type" value="Genomic_DNA"/>
</dbReference>
<keyword evidence="3" id="KW-0472">Membrane</keyword>
<dbReference type="GO" id="GO:0008654">
    <property type="term" value="P:phospholipid biosynthetic process"/>
    <property type="evidence" value="ECO:0007669"/>
    <property type="project" value="InterPro"/>
</dbReference>
<sequence length="401" mass="44958">MTVSAYIIKDPKIRLWNLTSRIRYQRMLSRLGVGNFLNNLDELPSDHSLLIIRGDYLFDARIFSFLLKQPNVVLEVEAQSGLCPVVAHVDSSLAVATCDGIQREHTRDVANLQSVTLQDLSISFSNELRKTDHPYVFPIRENNRVALEEHLFTGSYKGVTDLVTKFLWPVPAKWATRLCALWGISPNQVTSLSLLLVIAAGVLFTFGQFFWGLVLGWIMTFLDTVDGKLARVTVTSSKWGNIFDHGIDLIHPPLWYLAWGVGLTAFAPLLSWLTVETTIGIILIGYVLGRMVEGIFQWWLGGFVIFCWKPLDSYFRLVTARRNPNLILLTASLLFGRPDLGLEAVAIWTVGSTLILIARLLMAGWGKARMGGLTSWLAEIDPVNRNSLAVRMFTNPPVTIK</sequence>
<protein>
    <submittedName>
        <fullName evidence="4">CDP-alcohol phosphatidyltransferase family protein</fullName>
    </submittedName>
</protein>
<feature type="transmembrane region" description="Helical" evidence="3">
    <location>
        <begin position="340"/>
        <end position="361"/>
    </location>
</feature>
<dbReference type="Gene3D" id="1.20.120.1760">
    <property type="match status" value="1"/>
</dbReference>
<feature type="transmembrane region" description="Helical" evidence="3">
    <location>
        <begin position="295"/>
        <end position="311"/>
    </location>
</feature>
<dbReference type="RefSeq" id="WP_312643740.1">
    <property type="nucleotide sequence ID" value="NZ_CP116967.1"/>
</dbReference>
<dbReference type="AlphaFoldDB" id="A0AA96GAZ6"/>
<reference evidence="4 5" key="1">
    <citation type="submission" date="2023-01" db="EMBL/GenBank/DDBJ databases">
        <title>Cultivation and genomic characterization of new, ubiquitous marine nitrite-oxidizing bacteria from the Nitrospirales.</title>
        <authorList>
            <person name="Mueller A.J."/>
            <person name="Daebeler A."/>
            <person name="Herbold C.W."/>
            <person name="Kirkegaard R.H."/>
            <person name="Daims H."/>
        </authorList>
    </citation>
    <scope>NUCLEOTIDE SEQUENCE [LARGE SCALE GENOMIC DNA]</scope>
    <source>
        <strain evidence="4 5">VA</strain>
    </source>
</reference>
<dbReference type="Proteomes" id="UP001302719">
    <property type="component" value="Chromosome"/>
</dbReference>
<dbReference type="PROSITE" id="PS00379">
    <property type="entry name" value="CDP_ALCOHOL_P_TRANSF"/>
    <property type="match status" value="1"/>
</dbReference>
<name>A0AA96GAZ6_9BACT</name>
<evidence type="ECO:0000313" key="5">
    <source>
        <dbReference type="Proteomes" id="UP001302719"/>
    </source>
</evidence>
<evidence type="ECO:0000256" key="2">
    <source>
        <dbReference type="RuleBase" id="RU003750"/>
    </source>
</evidence>
<dbReference type="KEGG" id="nall:PP769_00240"/>
<keyword evidence="5" id="KW-1185">Reference proteome</keyword>
<keyword evidence="3" id="KW-1133">Transmembrane helix</keyword>
<evidence type="ECO:0000313" key="4">
    <source>
        <dbReference type="EMBL" id="WNM58221.1"/>
    </source>
</evidence>